<feature type="region of interest" description="Disordered" evidence="3">
    <location>
        <begin position="1219"/>
        <end position="1327"/>
    </location>
</feature>
<dbReference type="InterPro" id="IPR029325">
    <property type="entry name" value="ITPR-bd"/>
</dbReference>
<evidence type="ECO:0000313" key="6">
    <source>
        <dbReference type="RefSeq" id="XP_053536780.1"/>
    </source>
</evidence>
<evidence type="ECO:0000259" key="4">
    <source>
        <dbReference type="SMART" id="SM01257"/>
    </source>
</evidence>
<reference evidence="5" key="1">
    <citation type="journal article" date="2016" name="Nat. Commun.">
        <title>The channel catfish genome sequence provides insights into the evolution of scale formation in teleosts.</title>
        <authorList>
            <person name="Liu Z."/>
            <person name="Liu S."/>
            <person name="Yao J."/>
            <person name="Bao L."/>
            <person name="Zhang J."/>
            <person name="Li Y."/>
            <person name="Jiang C."/>
            <person name="Sun L."/>
            <person name="Wang R."/>
            <person name="Zhang Y."/>
            <person name="Zhou T."/>
            <person name="Zeng Q."/>
            <person name="Fu Q."/>
            <person name="Gao S."/>
            <person name="Li N."/>
            <person name="Koren S."/>
            <person name="Jiang Y."/>
            <person name="Zimin A."/>
            <person name="Xu P."/>
            <person name="Phillippy A.M."/>
            <person name="Geng X."/>
            <person name="Song L."/>
            <person name="Sun F."/>
            <person name="Li C."/>
            <person name="Wang X."/>
            <person name="Chen A."/>
            <person name="Jin Y."/>
            <person name="Yuan Z."/>
            <person name="Yang Y."/>
            <person name="Tan S."/>
            <person name="Peatman E."/>
            <person name="Lu J."/>
            <person name="Qin Z."/>
            <person name="Dunham R."/>
            <person name="Li Z."/>
            <person name="Sonstegard T."/>
            <person name="Feng J."/>
            <person name="Danzmann R.G."/>
            <person name="Schroeder S."/>
            <person name="Scheffler B."/>
            <person name="Duke M.V."/>
            <person name="Ballard L."/>
            <person name="Kucuktas H."/>
            <person name="Kaltenboeck L."/>
            <person name="Liu H."/>
            <person name="Armbruster J."/>
            <person name="Xie Y."/>
            <person name="Kirby M.L."/>
            <person name="Tian Y."/>
            <person name="Flanagan M.E."/>
            <person name="Mu W."/>
            <person name="Waldbieser G.C."/>
        </authorList>
    </citation>
    <scope>NUCLEOTIDE SEQUENCE [LARGE SCALE GENOMIC DNA]</scope>
    <source>
        <strain evidence="5">SDA103</strain>
    </source>
</reference>
<feature type="compositionally biased region" description="Basic and acidic residues" evidence="3">
    <location>
        <begin position="1308"/>
        <end position="1318"/>
    </location>
</feature>
<dbReference type="RefSeq" id="XP_053536782.1">
    <property type="nucleotide sequence ID" value="XM_053680807.1"/>
</dbReference>
<feature type="region of interest" description="Disordered" evidence="3">
    <location>
        <begin position="109"/>
        <end position="150"/>
    </location>
</feature>
<feature type="compositionally biased region" description="Low complexity" evidence="3">
    <location>
        <begin position="638"/>
        <end position="658"/>
    </location>
</feature>
<dbReference type="RefSeq" id="XP_053536781.1">
    <property type="nucleotide sequence ID" value="XM_053680806.1"/>
</dbReference>
<feature type="compositionally biased region" description="Basic and acidic residues" evidence="3">
    <location>
        <begin position="777"/>
        <end position="786"/>
    </location>
</feature>
<feature type="region of interest" description="Disordered" evidence="3">
    <location>
        <begin position="296"/>
        <end position="318"/>
    </location>
</feature>
<dbReference type="Proteomes" id="UP000221080">
    <property type="component" value="Chromosome 6"/>
</dbReference>
<dbReference type="STRING" id="7998.ENSIPUP00000008059"/>
<feature type="region of interest" description="Disordered" evidence="3">
    <location>
        <begin position="437"/>
        <end position="483"/>
    </location>
</feature>
<feature type="compositionally biased region" description="Acidic residues" evidence="3">
    <location>
        <begin position="437"/>
        <end position="447"/>
    </location>
</feature>
<dbReference type="GeneID" id="108266444"/>
<feature type="compositionally biased region" description="Polar residues" evidence="3">
    <location>
        <begin position="78"/>
        <end position="92"/>
    </location>
</feature>
<feature type="compositionally biased region" description="Low complexity" evidence="3">
    <location>
        <begin position="584"/>
        <end position="601"/>
    </location>
</feature>
<evidence type="ECO:0000256" key="1">
    <source>
        <dbReference type="ARBA" id="ARBA00023054"/>
    </source>
</evidence>
<feature type="compositionally biased region" description="Polar residues" evidence="3">
    <location>
        <begin position="604"/>
        <end position="624"/>
    </location>
</feature>
<feature type="region of interest" description="Disordered" evidence="3">
    <location>
        <begin position="584"/>
        <end position="684"/>
    </location>
</feature>
<feature type="compositionally biased region" description="Low complexity" evidence="3">
    <location>
        <begin position="140"/>
        <end position="150"/>
    </location>
</feature>
<protein>
    <submittedName>
        <fullName evidence="6 7">Protein ITPRID2 isoform X1</fullName>
    </submittedName>
</protein>
<feature type="compositionally biased region" description="Polar residues" evidence="3">
    <location>
        <begin position="787"/>
        <end position="804"/>
    </location>
</feature>
<feature type="region of interest" description="Disordered" evidence="3">
    <location>
        <begin position="770"/>
        <end position="804"/>
    </location>
</feature>
<gene>
    <name evidence="6 7 8 9 10 11" type="primary">itprid2</name>
</gene>
<evidence type="ECO:0000313" key="11">
    <source>
        <dbReference type="RefSeq" id="XP_053536785.1"/>
    </source>
</evidence>
<dbReference type="KEGG" id="ipu:108266444"/>
<dbReference type="CTD" id="6744"/>
<feature type="region of interest" description="Disordered" evidence="3">
    <location>
        <begin position="26"/>
        <end position="96"/>
    </location>
</feature>
<reference evidence="6 7" key="2">
    <citation type="submission" date="2025-04" db="UniProtKB">
        <authorList>
            <consortium name="RefSeq"/>
        </authorList>
    </citation>
    <scope>IDENTIFICATION</scope>
    <source>
        <tissue evidence="6 7">Blood</tissue>
    </source>
</reference>
<dbReference type="RefSeq" id="XP_053536783.1">
    <property type="nucleotide sequence ID" value="XM_053680808.1"/>
</dbReference>
<dbReference type="Pfam" id="PF14722">
    <property type="entry name" value="KRAP_IP3R_bind"/>
    <property type="match status" value="1"/>
</dbReference>
<evidence type="ECO:0000313" key="5">
    <source>
        <dbReference type="Proteomes" id="UP000221080"/>
    </source>
</evidence>
<evidence type="ECO:0000256" key="3">
    <source>
        <dbReference type="SAM" id="MobiDB-lite"/>
    </source>
</evidence>
<evidence type="ECO:0000256" key="2">
    <source>
        <dbReference type="SAM" id="Coils"/>
    </source>
</evidence>
<accession>A0A2D0R3V5</accession>
<feature type="compositionally biased region" description="Polar residues" evidence="3">
    <location>
        <begin position="335"/>
        <end position="345"/>
    </location>
</feature>
<proteinExistence type="predicted"/>
<dbReference type="RefSeq" id="XP_053536784.1">
    <property type="nucleotide sequence ID" value="XM_053680809.1"/>
</dbReference>
<sequence>MEECELPPVSMDHPWKTATLRRMAWAQSRDSWLAPESEEPLNNNNNKKAGTASETGPIPNKIASWLRECRTPLGASLDEQSNSPTKGPQRNGCSFEDDLSLGAEAHLLQSSSAKPDPSSYDMQAMEKRSQFRQKGRSMNSTGSGKSSGTVSSVSELLDLYEEDPEEILYNLGFGREEPDIASKIPSRFFNTSSGAKGIDIKVYLGAQMQRMELENPNYALTSRFRQTEVLATVANVFSEIYSQVSGRPLQKICHKEPEPKDPPPLRSSSSTLNAVKILKRNITRPNLMALAEMMSAQPAKTTNSDPEGAKNGVCEPQSDAELKQKMFRRKDSTLATVTEESNQSGVEVCDSEAENSKLVNGERLSPSVAEKPEDGSDGPILGKEQSNGEIAESESSLMPEKQKMVSSSSAPDKEPCSFLPNPHMAHLLTQPRDSFEMEELQSNEDEAVPGTHCYSREGSEPLLRTASQQSDSSGFAEDPSTEGSANFLKVQESLDSCDSEMTVTSQAVGPGTPVSLENPAFERLLVDEELLVQTGMGLFGPNGAEEVPVDVSQQLPKHCVMDKIRPEILENAGSEMDIHDGHTSSVIETSSSTESLSTVESADLESSTDLATAPSLPNASTETTVVREQDMFIEADSSTETNSSSPSSSSTPLEPVLENVPIPSQSSDPVPESSVHEKENHSTLDRVRGALVRAQQRTTSCEDQRGRVWIRSCDLLRNLDGQVKNPLQRSSSLPSSLLSPTRVVSSVHIQLGQGSVQRCTPPSYSYRYEGEPEEVTSIEKVDDNKSQSRYQSNLADGDSISLNPETELDSTRVPPYPMNVPQHLTQSTSSLYSIPADWPLRRMAEAPVWSTNSVPDLTQYTGIPHPAIPRHIQQELPQFRGSVGSPYQKPVNPPSRSYTPINSPCPYTQSGLCSQYPQPQNSPFLHPVYTPHHDSPVPPKNMTYTHSQSVPCSPLTPFQFSPLTNPYGSSLNLHLQASSYNPQVPLTHSCSAPCSLAYGNTPYHPTMPYGHQCISPFHTPPAPFSPPSSSFLSDISTPPLSMGSTEMQLRRVLHEIRGTVQSFGQNASEQRNGTPSGVHSPHQAVQPLYEELQRRRRNLNVFRTQMMDLELALMRQQSTVYQFLTPDERREAEQLQRLRVAVRQELQELELQLEDRLLNLDGQFHSACSSRIYHHPLDLSRGQSMDSLSSSSALRATEPVTDLLREQMYLQSELSYDGSGAVDTLSSARSSRSASPDRSRDPTDLTSSLTRRSGGVYRSTVSLTPSVPLRSGAESQERTTTPNMSSSLPEVTAQSTAHSVTDQDDDVKDPAFQEDRRGGGGGEEACGNTHMQQLIQQIKQSLTDEIRKEIVNELLAAVLPRRSPAATQEPAP</sequence>
<feature type="region of interest" description="Disordered" evidence="3">
    <location>
        <begin position="335"/>
        <end position="417"/>
    </location>
</feature>
<dbReference type="OMA" id="PGTPPMH"/>
<feature type="compositionally biased region" description="Basic and acidic residues" evidence="3">
    <location>
        <begin position="674"/>
        <end position="684"/>
    </location>
</feature>
<organism evidence="5 7">
    <name type="scientific">Ictalurus punctatus</name>
    <name type="common">Channel catfish</name>
    <name type="synonym">Silurus punctatus</name>
    <dbReference type="NCBI Taxonomy" id="7998"/>
    <lineage>
        <taxon>Eukaryota</taxon>
        <taxon>Metazoa</taxon>
        <taxon>Chordata</taxon>
        <taxon>Craniata</taxon>
        <taxon>Vertebrata</taxon>
        <taxon>Euteleostomi</taxon>
        <taxon>Actinopterygii</taxon>
        <taxon>Neopterygii</taxon>
        <taxon>Teleostei</taxon>
        <taxon>Ostariophysi</taxon>
        <taxon>Siluriformes</taxon>
        <taxon>Ictaluridae</taxon>
        <taxon>Ictalurus</taxon>
    </lineage>
</organism>
<dbReference type="InterPro" id="IPR029326">
    <property type="entry name" value="SSFA2_C"/>
</dbReference>
<dbReference type="GeneTree" id="ENSGT00940000158532"/>
<feature type="compositionally biased region" description="Polar residues" evidence="3">
    <location>
        <begin position="1278"/>
        <end position="1300"/>
    </location>
</feature>
<dbReference type="PANTHER" id="PTHR17469:SF11">
    <property type="entry name" value="PROTEIN ITPRID2"/>
    <property type="match status" value="1"/>
</dbReference>
<name>A0A2D0R3V5_ICTPU</name>
<feature type="compositionally biased region" description="Polar residues" evidence="3">
    <location>
        <begin position="384"/>
        <end position="396"/>
    </location>
</feature>
<evidence type="ECO:0000313" key="7">
    <source>
        <dbReference type="RefSeq" id="XP_053536781.1"/>
    </source>
</evidence>
<feature type="region of interest" description="Disordered" evidence="3">
    <location>
        <begin position="1063"/>
        <end position="1082"/>
    </location>
</feature>
<evidence type="ECO:0000313" key="10">
    <source>
        <dbReference type="RefSeq" id="XP_053536784.1"/>
    </source>
</evidence>
<evidence type="ECO:0000313" key="8">
    <source>
        <dbReference type="RefSeq" id="XP_053536782.1"/>
    </source>
</evidence>
<dbReference type="Pfam" id="PF14723">
    <property type="entry name" value="SSFA2_C"/>
    <property type="match status" value="1"/>
</dbReference>
<dbReference type="RefSeq" id="XP_053536780.1">
    <property type="nucleotide sequence ID" value="XM_053680805.1"/>
</dbReference>
<dbReference type="SMART" id="SM01257">
    <property type="entry name" value="KRAP_IP3R_bind"/>
    <property type="match status" value="1"/>
</dbReference>
<dbReference type="GO" id="GO:0005102">
    <property type="term" value="F:signaling receptor binding"/>
    <property type="evidence" value="ECO:0007669"/>
    <property type="project" value="InterPro"/>
</dbReference>
<feature type="compositionally biased region" description="Polar residues" evidence="3">
    <location>
        <begin position="1063"/>
        <end position="1077"/>
    </location>
</feature>
<feature type="coiled-coil region" evidence="2">
    <location>
        <begin position="1132"/>
        <end position="1163"/>
    </location>
</feature>
<evidence type="ECO:0000313" key="9">
    <source>
        <dbReference type="RefSeq" id="XP_053536783.1"/>
    </source>
</evidence>
<dbReference type="InterPro" id="IPR043444">
    <property type="entry name" value="TESPA1-like"/>
</dbReference>
<keyword evidence="1 2" id="KW-0175">Coiled coil</keyword>
<feature type="domain" description="ITPR-interacting" evidence="4">
    <location>
        <begin position="130"/>
        <end position="286"/>
    </location>
</feature>
<dbReference type="PANTHER" id="PTHR17469">
    <property type="entry name" value="SPERM SPECIFIC ANTIGEN 2-RELATED"/>
    <property type="match status" value="1"/>
</dbReference>
<keyword evidence="5" id="KW-1185">Reference proteome</keyword>
<dbReference type="RefSeq" id="XP_053536785.1">
    <property type="nucleotide sequence ID" value="XM_053680810.1"/>
</dbReference>
<dbReference type="OrthoDB" id="1924287at2759"/>